<dbReference type="GeneTree" id="ENSGT00390000012939"/>
<dbReference type="InterPro" id="IPR029071">
    <property type="entry name" value="Ubiquitin-like_domsf"/>
</dbReference>
<dbReference type="GeneID" id="118317287"/>
<feature type="domain" description="UBX" evidence="2">
    <location>
        <begin position="117"/>
        <end position="195"/>
    </location>
</feature>
<evidence type="ECO:0000259" key="2">
    <source>
        <dbReference type="PROSITE" id="PS50033"/>
    </source>
</evidence>
<dbReference type="Ensembl" id="ENSSMAT00000032463.2">
    <property type="protein sequence ID" value="ENSSMAP00000032069.2"/>
    <property type="gene ID" value="ENSSMAG00000019647.2"/>
</dbReference>
<protein>
    <submittedName>
        <fullName evidence="3">UBX domain protein 10</fullName>
    </submittedName>
</protein>
<dbReference type="OrthoDB" id="436606at2759"/>
<name>A0A8D3BCL8_SCOMX</name>
<dbReference type="Proteomes" id="UP000694558">
    <property type="component" value="Chromosome 11"/>
</dbReference>
<dbReference type="AlphaFoldDB" id="A0A8D3BCL8"/>
<feature type="region of interest" description="Disordered" evidence="1">
    <location>
        <begin position="1"/>
        <end position="121"/>
    </location>
</feature>
<dbReference type="KEGG" id="smau:118317287"/>
<reference evidence="3" key="1">
    <citation type="submission" date="2023-05" db="EMBL/GenBank/DDBJ databases">
        <title>High-quality long-read genome of Scophthalmus maximus.</title>
        <authorList>
            <person name="Lien S."/>
            <person name="Martinez P."/>
        </authorList>
    </citation>
    <scope>NUCLEOTIDE SEQUENCE [LARGE SCALE GENOMIC DNA]</scope>
</reference>
<evidence type="ECO:0000256" key="1">
    <source>
        <dbReference type="SAM" id="MobiDB-lite"/>
    </source>
</evidence>
<gene>
    <name evidence="3" type="primary">ubxn10</name>
</gene>
<proteinExistence type="predicted"/>
<accession>A0A8D3BCL8</accession>
<dbReference type="InterPro" id="IPR001012">
    <property type="entry name" value="UBX_dom"/>
</dbReference>
<dbReference type="PROSITE" id="PS50033">
    <property type="entry name" value="UBX"/>
    <property type="match status" value="1"/>
</dbReference>
<feature type="compositionally biased region" description="Polar residues" evidence="1">
    <location>
        <begin position="83"/>
        <end position="94"/>
    </location>
</feature>
<dbReference type="Pfam" id="PF00789">
    <property type="entry name" value="UBX"/>
    <property type="match status" value="1"/>
</dbReference>
<organism evidence="3 4">
    <name type="scientific">Scophthalmus maximus</name>
    <name type="common">Turbot</name>
    <name type="synonym">Psetta maxima</name>
    <dbReference type="NCBI Taxonomy" id="52904"/>
    <lineage>
        <taxon>Eukaryota</taxon>
        <taxon>Metazoa</taxon>
        <taxon>Chordata</taxon>
        <taxon>Craniata</taxon>
        <taxon>Vertebrata</taxon>
        <taxon>Euteleostomi</taxon>
        <taxon>Actinopterygii</taxon>
        <taxon>Neopterygii</taxon>
        <taxon>Teleostei</taxon>
        <taxon>Neoteleostei</taxon>
        <taxon>Acanthomorphata</taxon>
        <taxon>Carangaria</taxon>
        <taxon>Pleuronectiformes</taxon>
        <taxon>Pleuronectoidei</taxon>
        <taxon>Scophthalmidae</taxon>
        <taxon>Scophthalmus</taxon>
    </lineage>
</organism>
<evidence type="ECO:0000313" key="3">
    <source>
        <dbReference type="Ensembl" id="ENSSMAP00000032069.2"/>
    </source>
</evidence>
<dbReference type="GO" id="GO:0061371">
    <property type="term" value="P:determination of heart left/right asymmetry"/>
    <property type="evidence" value="ECO:0007669"/>
    <property type="project" value="Ensembl"/>
</dbReference>
<reference evidence="3" key="2">
    <citation type="submission" date="2025-08" db="UniProtKB">
        <authorList>
            <consortium name="Ensembl"/>
        </authorList>
    </citation>
    <scope>IDENTIFICATION</scope>
</reference>
<dbReference type="RefSeq" id="XP_035501743.1">
    <property type="nucleotide sequence ID" value="XM_035645850.2"/>
</dbReference>
<sequence length="206" mass="22093">MYLTRPKSSKGRSRPAVSGPPRAGDTERTPAAAAADGKLRSRSQPAMWPRRPEEEVPITAPAPPQSLNKYKVLPSIERRRSEQSSLDNDMSVLTLSDPPDAEGEPPGIGPGPPPPDPPGGSLLLAVRAPCGRRFQRQFAAADTLLAVKVSAEARYGDEYGGGVSIETADVPRRSFTDMDMTLAQCGVVDRSVLCITRDHDGVRPLK</sequence>
<feature type="compositionally biased region" description="Pro residues" evidence="1">
    <location>
        <begin position="107"/>
        <end position="118"/>
    </location>
</feature>
<evidence type="ECO:0000313" key="4">
    <source>
        <dbReference type="Proteomes" id="UP000694558"/>
    </source>
</evidence>
<dbReference type="Gene3D" id="3.10.20.90">
    <property type="entry name" value="Phosphatidylinositol 3-kinase Catalytic Subunit, Chain A, domain 1"/>
    <property type="match status" value="1"/>
</dbReference>
<dbReference type="CTD" id="127733"/>
<dbReference type="SUPFAM" id="SSF54236">
    <property type="entry name" value="Ubiquitin-like"/>
    <property type="match status" value="1"/>
</dbReference>